<evidence type="ECO:0000256" key="5">
    <source>
        <dbReference type="SAM" id="MobiDB-lite"/>
    </source>
</evidence>
<name>A0A6A4VC70_AMPAM</name>
<dbReference type="InterPro" id="IPR031794">
    <property type="entry name" value="HMMR_C"/>
</dbReference>
<gene>
    <name evidence="7" type="primary">Hmmr</name>
    <name evidence="7" type="ORF">FJT64_001480</name>
</gene>
<dbReference type="InterPro" id="IPR026203">
    <property type="entry name" value="IHABP"/>
</dbReference>
<comment type="caution">
    <text evidence="7">The sequence shown here is derived from an EMBL/GenBank/DDBJ whole genome shotgun (WGS) entry which is preliminary data.</text>
</comment>
<feature type="coiled-coil region" evidence="4">
    <location>
        <begin position="495"/>
        <end position="529"/>
    </location>
</feature>
<evidence type="ECO:0000256" key="4">
    <source>
        <dbReference type="SAM" id="Coils"/>
    </source>
</evidence>
<dbReference type="GO" id="GO:0005819">
    <property type="term" value="C:spindle"/>
    <property type="evidence" value="ECO:0007669"/>
    <property type="project" value="UniProtKB-SubCell"/>
</dbReference>
<evidence type="ECO:0000256" key="3">
    <source>
        <dbReference type="ARBA" id="ARBA00023212"/>
    </source>
</evidence>
<protein>
    <submittedName>
        <fullName evidence="7">Hyaluronan mediated motility receptor</fullName>
    </submittedName>
</protein>
<feature type="coiled-coil region" evidence="4">
    <location>
        <begin position="57"/>
        <end position="267"/>
    </location>
</feature>
<reference evidence="7 8" key="1">
    <citation type="submission" date="2019-07" db="EMBL/GenBank/DDBJ databases">
        <title>Draft genome assembly of a fouling barnacle, Amphibalanus amphitrite (Darwin, 1854): The first reference genome for Thecostraca.</title>
        <authorList>
            <person name="Kim W."/>
        </authorList>
    </citation>
    <scope>NUCLEOTIDE SEQUENCE [LARGE SCALE GENOMIC DNA]</scope>
    <source>
        <strain evidence="7">SNU_AA5</strain>
        <tissue evidence="7">Soma without cirri and trophi</tissue>
    </source>
</reference>
<dbReference type="GO" id="GO:0005540">
    <property type="term" value="F:hyaluronic acid binding"/>
    <property type="evidence" value="ECO:0007669"/>
    <property type="project" value="InterPro"/>
</dbReference>
<evidence type="ECO:0000256" key="1">
    <source>
        <dbReference type="ARBA" id="ARBA00004186"/>
    </source>
</evidence>
<keyword evidence="2" id="KW-0963">Cytoplasm</keyword>
<dbReference type="AlphaFoldDB" id="A0A6A4VC70"/>
<keyword evidence="4" id="KW-0175">Coiled coil</keyword>
<dbReference type="Proteomes" id="UP000440578">
    <property type="component" value="Unassembled WGS sequence"/>
</dbReference>
<dbReference type="Pfam" id="PF15908">
    <property type="entry name" value="HMMR_C"/>
    <property type="match status" value="1"/>
</dbReference>
<keyword evidence="7" id="KW-0675">Receptor</keyword>
<keyword evidence="3" id="KW-0206">Cytoskeleton</keyword>
<sequence>MLAASWTAARAELARTVRIADERAARLQEELETAETPVRAEELAVATAALAEKEVGLRELCSARDEQEAALTELRGELEQQRAALADREDALASATAETGRLQQRCEELEEAGAAALLELTQLRGESAALQTALNDREDQLVEARHQVTDLRDQNTDLARVCDESREQLETRAAELRRTADELVKRETELTQRQQEVDRLKKLNAEAVQSHKQAEALVQSVRENMEEMKKEEAAEALAAREEIAARLEKAEAARRETAEECTILRNEIKLTSSSIEYLEAEREKAIVANAEVTRGLQDQLATAEAAAAEQKSRATEALKRAATQQEEARVARLLVSEEQRPCRLRPGRSGTSGARVLRRLRRAGRQADAELAAVREERDKQAYRQDAALREAAQEVPRLQEALRKAEGEVRAQAEARAEAENRLQEQQDQSEWKDKYEKLFALVEPFQTQLELYRAERRCLLEQSEGTRAELERLAGQYSQLLGHQNKKQKIHHIMQLKEENLQLKKSLATAEKKVQRQRVLVKQLEDRLHGDQNSTLLNATVSSKSKTRAASYDVLSRTVADPQHMKEGLSLLAVTPLKENSTNRAMGSPVAASSSLKSARGSLKFT</sequence>
<keyword evidence="8" id="KW-1185">Reference proteome</keyword>
<evidence type="ECO:0000256" key="2">
    <source>
        <dbReference type="ARBA" id="ARBA00022490"/>
    </source>
</evidence>
<dbReference type="PANTHER" id="PTHR18956">
    <property type="entry name" value="HYALURONAN MEDIATED MOTILITY RECEPTOR"/>
    <property type="match status" value="1"/>
</dbReference>
<dbReference type="PANTHER" id="PTHR18956:SF6">
    <property type="entry name" value="HYALURONAN MEDIATED MOTILITY RECEPTOR"/>
    <property type="match status" value="1"/>
</dbReference>
<dbReference type="EMBL" id="VIIS01002208">
    <property type="protein sequence ID" value="KAF0287221.1"/>
    <property type="molecule type" value="Genomic_DNA"/>
</dbReference>
<feature type="compositionally biased region" description="Polar residues" evidence="5">
    <location>
        <begin position="582"/>
        <end position="599"/>
    </location>
</feature>
<comment type="subcellular location">
    <subcellularLocation>
        <location evidence="1">Cytoplasm</location>
        <location evidence="1">Cytoskeleton</location>
        <location evidence="1">Spindle</location>
    </subcellularLocation>
</comment>
<accession>A0A6A4VC70</accession>
<evidence type="ECO:0000259" key="6">
    <source>
        <dbReference type="Pfam" id="PF15908"/>
    </source>
</evidence>
<dbReference type="OrthoDB" id="419631at2759"/>
<organism evidence="7 8">
    <name type="scientific">Amphibalanus amphitrite</name>
    <name type="common">Striped barnacle</name>
    <name type="synonym">Balanus amphitrite</name>
    <dbReference type="NCBI Taxonomy" id="1232801"/>
    <lineage>
        <taxon>Eukaryota</taxon>
        <taxon>Metazoa</taxon>
        <taxon>Ecdysozoa</taxon>
        <taxon>Arthropoda</taxon>
        <taxon>Crustacea</taxon>
        <taxon>Multicrustacea</taxon>
        <taxon>Cirripedia</taxon>
        <taxon>Thoracica</taxon>
        <taxon>Thoracicalcarea</taxon>
        <taxon>Balanomorpha</taxon>
        <taxon>Balanoidea</taxon>
        <taxon>Balanidae</taxon>
        <taxon>Amphibalaninae</taxon>
        <taxon>Amphibalanus</taxon>
    </lineage>
</organism>
<feature type="region of interest" description="Disordered" evidence="5">
    <location>
        <begin position="582"/>
        <end position="608"/>
    </location>
</feature>
<evidence type="ECO:0000313" key="8">
    <source>
        <dbReference type="Proteomes" id="UP000440578"/>
    </source>
</evidence>
<proteinExistence type="predicted"/>
<feature type="coiled-coil region" evidence="4">
    <location>
        <begin position="357"/>
        <end position="430"/>
    </location>
</feature>
<feature type="domain" description="Hyaluronan-mediated motility receptor C-terminal" evidence="6">
    <location>
        <begin position="415"/>
        <end position="534"/>
    </location>
</feature>
<evidence type="ECO:0000313" key="7">
    <source>
        <dbReference type="EMBL" id="KAF0287221.1"/>
    </source>
</evidence>